<dbReference type="InterPro" id="IPR017871">
    <property type="entry name" value="ABC_transporter-like_CS"/>
</dbReference>
<evidence type="ECO:0000313" key="7">
    <source>
        <dbReference type="EMBL" id="OWV00262.1"/>
    </source>
</evidence>
<keyword evidence="3" id="KW-0547">Nucleotide-binding</keyword>
<evidence type="ECO:0000256" key="1">
    <source>
        <dbReference type="ARBA" id="ARBA00004202"/>
    </source>
</evidence>
<dbReference type="GO" id="GO:0005886">
    <property type="term" value="C:plasma membrane"/>
    <property type="evidence" value="ECO:0007669"/>
    <property type="project" value="UniProtKB-SubCell"/>
</dbReference>
<evidence type="ECO:0000256" key="3">
    <source>
        <dbReference type="ARBA" id="ARBA00022741"/>
    </source>
</evidence>
<evidence type="ECO:0000256" key="5">
    <source>
        <dbReference type="ARBA" id="ARBA00023251"/>
    </source>
</evidence>
<dbReference type="InterPro" id="IPR050763">
    <property type="entry name" value="ABC_transporter_ATP-binding"/>
</dbReference>
<protein>
    <recommendedName>
        <fullName evidence="6">ABC transporter domain-containing protein</fullName>
    </recommendedName>
</protein>
<organism evidence="7 8">
    <name type="scientific">Micromonospora wenchangensis</name>
    <dbReference type="NCBI Taxonomy" id="1185415"/>
    <lineage>
        <taxon>Bacteria</taxon>
        <taxon>Bacillati</taxon>
        <taxon>Actinomycetota</taxon>
        <taxon>Actinomycetes</taxon>
        <taxon>Micromonosporales</taxon>
        <taxon>Micromonosporaceae</taxon>
        <taxon>Micromonospora</taxon>
    </lineage>
</organism>
<dbReference type="PROSITE" id="PS00211">
    <property type="entry name" value="ABC_TRANSPORTER_1"/>
    <property type="match status" value="1"/>
</dbReference>
<proteinExistence type="predicted"/>
<accession>A0A246REH9</accession>
<keyword evidence="4" id="KW-0067">ATP-binding</keyword>
<evidence type="ECO:0000256" key="4">
    <source>
        <dbReference type="ARBA" id="ARBA00022840"/>
    </source>
</evidence>
<dbReference type="SUPFAM" id="SSF52540">
    <property type="entry name" value="P-loop containing nucleoside triphosphate hydrolases"/>
    <property type="match status" value="1"/>
</dbReference>
<comment type="subcellular location">
    <subcellularLocation>
        <location evidence="1">Cell membrane</location>
        <topology evidence="1">Peripheral membrane protein</topology>
    </subcellularLocation>
</comment>
<evidence type="ECO:0000313" key="8">
    <source>
        <dbReference type="Proteomes" id="UP000197174"/>
    </source>
</evidence>
<dbReference type="PANTHER" id="PTHR42711">
    <property type="entry name" value="ABC TRANSPORTER ATP-BINDING PROTEIN"/>
    <property type="match status" value="1"/>
</dbReference>
<evidence type="ECO:0000259" key="6">
    <source>
        <dbReference type="PROSITE" id="PS50893"/>
    </source>
</evidence>
<name>A0A246REH9_9ACTN</name>
<feature type="domain" description="ABC transporter" evidence="6">
    <location>
        <begin position="1"/>
        <end position="222"/>
    </location>
</feature>
<dbReference type="Proteomes" id="UP000197174">
    <property type="component" value="Unassembled WGS sequence"/>
</dbReference>
<keyword evidence="5" id="KW-0046">Antibiotic resistance</keyword>
<dbReference type="GO" id="GO:0005524">
    <property type="term" value="F:ATP binding"/>
    <property type="evidence" value="ECO:0007669"/>
    <property type="project" value="UniProtKB-KW"/>
</dbReference>
<dbReference type="AlphaFoldDB" id="A0A246REH9"/>
<comment type="caution">
    <text evidence="7">The sequence shown here is derived from an EMBL/GenBank/DDBJ whole genome shotgun (WGS) entry which is preliminary data.</text>
</comment>
<sequence>MDRPAVAGVGFEIAAGDVVGLLGPNGAGKTTLVKLMCGVTSRTAGDLTVCGGDPVADATEVKRQVAAVHQSAPMDNMLPAIDQIRIATAFRGLRWRAVRERVDELLTLFDLDGVVGQLAFTLSGGQRRRLQLIRALLVVPRLLILDEPSAGLDVRGRRQMWELIAKLTIEHGTSVVWTSHYIEEIERNCARVLIIDQGRLVRDDTPAQLVAEFGRRSVLVRLPDVDDRARLRTLLPASCVAEVDDTTLTIDGAGADEHLSTVVTVVRDAAVRGGSIEFRQPSLEDAYVSLTDQGREGVQS</sequence>
<gene>
    <name evidence="7" type="ORF">B5D80_28145</name>
</gene>
<dbReference type="GO" id="GO:0046677">
    <property type="term" value="P:response to antibiotic"/>
    <property type="evidence" value="ECO:0007669"/>
    <property type="project" value="UniProtKB-KW"/>
</dbReference>
<keyword evidence="2" id="KW-0813">Transport</keyword>
<dbReference type="InterPro" id="IPR027417">
    <property type="entry name" value="P-loop_NTPase"/>
</dbReference>
<dbReference type="Gene3D" id="3.40.50.300">
    <property type="entry name" value="P-loop containing nucleotide triphosphate hydrolases"/>
    <property type="match status" value="1"/>
</dbReference>
<dbReference type="PANTHER" id="PTHR42711:SF17">
    <property type="entry name" value="ABC TRANSPORTER ATP-BINDING PROTEIN"/>
    <property type="match status" value="1"/>
</dbReference>
<reference evidence="7 8" key="1">
    <citation type="submission" date="2017-03" db="EMBL/GenBank/DDBJ databases">
        <title>Whole genome sequence of Micromonospora wenchangensis, isolated from mangrove soil.</title>
        <authorList>
            <person name="Yang H."/>
        </authorList>
    </citation>
    <scope>NUCLEOTIDE SEQUENCE [LARGE SCALE GENOMIC DNA]</scope>
    <source>
        <strain evidence="7 8">CCTCC AA 2012002</strain>
    </source>
</reference>
<dbReference type="InterPro" id="IPR003439">
    <property type="entry name" value="ABC_transporter-like_ATP-bd"/>
</dbReference>
<keyword evidence="8" id="KW-1185">Reference proteome</keyword>
<evidence type="ECO:0000256" key="2">
    <source>
        <dbReference type="ARBA" id="ARBA00022448"/>
    </source>
</evidence>
<dbReference type="InterPro" id="IPR003593">
    <property type="entry name" value="AAA+_ATPase"/>
</dbReference>
<dbReference type="SMART" id="SM00382">
    <property type="entry name" value="AAA"/>
    <property type="match status" value="1"/>
</dbReference>
<dbReference type="Pfam" id="PF00005">
    <property type="entry name" value="ABC_tran"/>
    <property type="match status" value="1"/>
</dbReference>
<dbReference type="GO" id="GO:0016887">
    <property type="term" value="F:ATP hydrolysis activity"/>
    <property type="evidence" value="ECO:0007669"/>
    <property type="project" value="InterPro"/>
</dbReference>
<dbReference type="PROSITE" id="PS50893">
    <property type="entry name" value="ABC_TRANSPORTER_2"/>
    <property type="match status" value="1"/>
</dbReference>
<dbReference type="EMBL" id="MZMV01000071">
    <property type="protein sequence ID" value="OWV00262.1"/>
    <property type="molecule type" value="Genomic_DNA"/>
</dbReference>
<dbReference type="OrthoDB" id="9804819at2"/>